<sequence length="562" mass="64166">LLWRIAYEQRQRPVGVRWGHSGHIGYMRFGGKHLRNPVSNGVCSEVLQTSNCFLLCNVLVSFYTSKAGGWQLPAGGLAVVLWHPYDRHHLFCTTNETDQQEWIAVFQECIRHRNNGLSDPESLESQTFSEAVRLYRQRDGYYGTWDMFCGNEAMILASLCMEAELPRLRADILTKLKGKLPERLRNWTLVTSDDAYKNLSKEVQETKSEIEAAARSDLDQIVASRDHLFVKIRASMGQRVDTCCQENVQPLLGGALDALMVAVSDGFAEQQQLFQTEAQTLAHNLQRDGGVEHLYKLALLMMPYSHLFLECRRSILILIFFFPLILRGFSKGIQNVMQGKIKLYWTSFIHFNYVSKNEFPLSPVVPPPPLIFNSSPKKYGYDSSTVRKKFFREALLQVTAPFLFSSLCPDSKMDLEKFNELIFEDYSKFIHVENLYEELILQTVSKDIFQVVKAAAVQSRHNLYRDSIVFLADSDFNLAALGEDPNIDWRAMLEATSVEAGEMTNDVSRQQPEKQSVVHEGESCPTSPDSKTENGLIYLQTQPCNGVPRLTWAVGFWEHFWP</sequence>
<evidence type="ECO:0000259" key="3">
    <source>
        <dbReference type="Pfam" id="PF26086"/>
    </source>
</evidence>
<dbReference type="OMA" id="WRIAYEQ"/>
<reference evidence="4" key="2">
    <citation type="submission" date="2025-09" db="UniProtKB">
        <authorList>
            <consortium name="Ensembl"/>
        </authorList>
    </citation>
    <scope>IDENTIFICATION</scope>
</reference>
<protein>
    <submittedName>
        <fullName evidence="4">Niban apoptosis regulator 2</fullName>
    </submittedName>
</protein>
<evidence type="ECO:0000313" key="5">
    <source>
        <dbReference type="Proteomes" id="UP000694388"/>
    </source>
</evidence>
<dbReference type="AlphaFoldDB" id="A0A8C4NE09"/>
<name>A0A8C4NE09_EPTBU</name>
<dbReference type="Pfam" id="PF26086">
    <property type="entry name" value="Niban2"/>
    <property type="match status" value="2"/>
</dbReference>
<comment type="similarity">
    <text evidence="1">Belongs to the Niban family.</text>
</comment>
<dbReference type="InterPro" id="IPR059060">
    <property type="entry name" value="Niban_1/2/3_dom"/>
</dbReference>
<feature type="domain" description="Niban 1/2/3" evidence="3">
    <location>
        <begin position="243"/>
        <end position="296"/>
    </location>
</feature>
<dbReference type="Ensembl" id="ENSEBUT00000005068.1">
    <property type="protein sequence ID" value="ENSEBUP00000004630.1"/>
    <property type="gene ID" value="ENSEBUG00000003194.1"/>
</dbReference>
<feature type="domain" description="Niban 1/2/3" evidence="3">
    <location>
        <begin position="377"/>
        <end position="401"/>
    </location>
</feature>
<feature type="region of interest" description="Disordered" evidence="2">
    <location>
        <begin position="502"/>
        <end position="532"/>
    </location>
</feature>
<dbReference type="SUPFAM" id="SSF50729">
    <property type="entry name" value="PH domain-like"/>
    <property type="match status" value="1"/>
</dbReference>
<dbReference type="PANTHER" id="PTHR14392">
    <property type="entry name" value="NIBAN FAMILY MEMBER"/>
    <property type="match status" value="1"/>
</dbReference>
<keyword evidence="5" id="KW-1185">Reference proteome</keyword>
<organism evidence="4 5">
    <name type="scientific">Eptatretus burgeri</name>
    <name type="common">Inshore hagfish</name>
    <dbReference type="NCBI Taxonomy" id="7764"/>
    <lineage>
        <taxon>Eukaryota</taxon>
        <taxon>Metazoa</taxon>
        <taxon>Chordata</taxon>
        <taxon>Craniata</taxon>
        <taxon>Vertebrata</taxon>
        <taxon>Cyclostomata</taxon>
        <taxon>Myxini</taxon>
        <taxon>Myxiniformes</taxon>
        <taxon>Myxinidae</taxon>
        <taxon>Eptatretinae</taxon>
        <taxon>Eptatretus</taxon>
    </lineage>
</organism>
<accession>A0A8C4NE09</accession>
<dbReference type="Pfam" id="PF26089">
    <property type="entry name" value="PH_Niban2"/>
    <property type="match status" value="1"/>
</dbReference>
<dbReference type="Proteomes" id="UP000694388">
    <property type="component" value="Unplaced"/>
</dbReference>
<dbReference type="GeneTree" id="ENSGT00940000154149"/>
<proteinExistence type="inferred from homology"/>
<evidence type="ECO:0000313" key="4">
    <source>
        <dbReference type="Ensembl" id="ENSEBUP00000004630.1"/>
    </source>
</evidence>
<dbReference type="PANTHER" id="PTHR14392:SF8">
    <property type="entry name" value="PH DOMAIN-CONTAINING PROTEIN DDB_G0267786"/>
    <property type="match status" value="1"/>
</dbReference>
<evidence type="ECO:0000256" key="2">
    <source>
        <dbReference type="SAM" id="MobiDB-lite"/>
    </source>
</evidence>
<dbReference type="InterPro" id="IPR026088">
    <property type="entry name" value="Niban-like"/>
</dbReference>
<evidence type="ECO:0000256" key="1">
    <source>
        <dbReference type="ARBA" id="ARBA00010251"/>
    </source>
</evidence>
<reference evidence="4" key="1">
    <citation type="submission" date="2025-08" db="UniProtKB">
        <authorList>
            <consortium name="Ensembl"/>
        </authorList>
    </citation>
    <scope>IDENTIFICATION</scope>
</reference>
<feature type="compositionally biased region" description="Polar residues" evidence="2">
    <location>
        <begin position="505"/>
        <end position="514"/>
    </location>
</feature>